<organism evidence="1">
    <name type="scientific">uncultured Caudovirales phage</name>
    <dbReference type="NCBI Taxonomy" id="2100421"/>
    <lineage>
        <taxon>Viruses</taxon>
        <taxon>Duplodnaviria</taxon>
        <taxon>Heunggongvirae</taxon>
        <taxon>Uroviricota</taxon>
        <taxon>Caudoviricetes</taxon>
        <taxon>Peduoviridae</taxon>
        <taxon>Maltschvirus</taxon>
        <taxon>Maltschvirus maltsch</taxon>
    </lineage>
</organism>
<gene>
    <name evidence="1" type="ORF">UFOVP494_1</name>
</gene>
<proteinExistence type="predicted"/>
<sequence>MTINTTFTVGATLTAAQQNNFPRGLAADIKKSETTDTYTGTEKAMLAITFSQVSGRNYLITFIEPNLAGTAATTATYRFREGAGVSGNIYNTFRTQIAIATNTTATFQ</sequence>
<accession>A0A6J5MJU8</accession>
<protein>
    <submittedName>
        <fullName evidence="1">Uncharacterized protein</fullName>
    </submittedName>
</protein>
<feature type="non-terminal residue" evidence="1">
    <location>
        <position position="108"/>
    </location>
</feature>
<name>A0A6J5MJU8_9CAUD</name>
<dbReference type="EMBL" id="LR796464">
    <property type="protein sequence ID" value="CAB4146311.1"/>
    <property type="molecule type" value="Genomic_DNA"/>
</dbReference>
<reference evidence="1" key="1">
    <citation type="submission" date="2020-04" db="EMBL/GenBank/DDBJ databases">
        <authorList>
            <person name="Chiriac C."/>
            <person name="Salcher M."/>
            <person name="Ghai R."/>
            <person name="Kavagutti S V."/>
        </authorList>
    </citation>
    <scope>NUCLEOTIDE SEQUENCE</scope>
</reference>
<evidence type="ECO:0000313" key="1">
    <source>
        <dbReference type="EMBL" id="CAB4146311.1"/>
    </source>
</evidence>